<dbReference type="EMBL" id="CP040749">
    <property type="protein sequence ID" value="QCX39753.1"/>
    <property type="molecule type" value="Genomic_DNA"/>
</dbReference>
<evidence type="ECO:0000313" key="2">
    <source>
        <dbReference type="EMBL" id="QCX39753.1"/>
    </source>
</evidence>
<dbReference type="RefSeq" id="WP_138950590.1">
    <property type="nucleotide sequence ID" value="NZ_CP040749.1"/>
</dbReference>
<evidence type="ECO:0000256" key="1">
    <source>
        <dbReference type="SAM" id="SignalP"/>
    </source>
</evidence>
<dbReference type="KEGG" id="fbe:FF125_15365"/>
<sequence length="358" mass="39057">MKLITKHESKSKLKNLRFTKSILTIAILLSGINAIAQTEGEEKKNKLSISGSVDAYYQSYLSTSDDLDQSFGTAFAEQSGFALGMGNLIVSYEGEKIGAVLDLVSGPRGAAATFNSDIIDGIVNQAYVYWNVSEGTKLTMGRFNTFLGYEVISPAANFNYSTSYLFSNGPFSHLGLKADFTLSDDFSLMLAIMNPWDTNDVSTTGEYSLGAQIGYSGQYLNFYYDSGNYGGLGFEVDYTGGFDLSDSFFLGINGAYQTSDDQGFYGAALYPQLATSDSFSIGLRGEYFGYHSKDFDDLPSVFATTLTASYTIENLIIKPEIRLDSWSNVDNNEPYVNSKGEAANSLSAFTLAAIYKFD</sequence>
<keyword evidence="1" id="KW-0732">Signal</keyword>
<protein>
    <submittedName>
        <fullName evidence="2">Porin</fullName>
    </submittedName>
</protein>
<dbReference type="AlphaFoldDB" id="A0A5B7TWN1"/>
<dbReference type="OrthoDB" id="1114561at2"/>
<feature type="signal peptide" evidence="1">
    <location>
        <begin position="1"/>
        <end position="36"/>
    </location>
</feature>
<feature type="chain" id="PRO_5023030744" evidence="1">
    <location>
        <begin position="37"/>
        <end position="358"/>
    </location>
</feature>
<gene>
    <name evidence="2" type="ORF">FF125_15365</name>
</gene>
<accession>A0A5B7TWN1</accession>
<dbReference type="Pfam" id="PF07642">
    <property type="entry name" value="BBP2"/>
    <property type="match status" value="1"/>
</dbReference>
<evidence type="ECO:0000313" key="3">
    <source>
        <dbReference type="Proteomes" id="UP000306229"/>
    </source>
</evidence>
<reference evidence="2 3" key="1">
    <citation type="submission" date="2019-05" db="EMBL/GenBank/DDBJ databases">
        <title>Algicella ahnfeltiae gen. nov., sp. nov., a novel marine bacterium of the family Flavobacteriaceae isolated from a red alga.</title>
        <authorList>
            <person name="Nedashkovskaya O.I."/>
            <person name="Kukhlevskiy A.D."/>
            <person name="Kim S.-G."/>
            <person name="Zhukova N.V."/>
            <person name="Mikhailov V.V."/>
        </authorList>
    </citation>
    <scope>NUCLEOTIDE SEQUENCE [LARGE SCALE GENOMIC DNA]</scope>
    <source>
        <strain evidence="2 3">10Alg115</strain>
    </source>
</reference>
<keyword evidence="3" id="KW-1185">Reference proteome</keyword>
<dbReference type="InterPro" id="IPR011486">
    <property type="entry name" value="BBP2"/>
</dbReference>
<name>A0A5B7TWN1_9FLAO</name>
<dbReference type="Proteomes" id="UP000306229">
    <property type="component" value="Chromosome"/>
</dbReference>
<organism evidence="2 3">
    <name type="scientific">Aureibaculum algae</name>
    <dbReference type="NCBI Taxonomy" id="2584122"/>
    <lineage>
        <taxon>Bacteria</taxon>
        <taxon>Pseudomonadati</taxon>
        <taxon>Bacteroidota</taxon>
        <taxon>Flavobacteriia</taxon>
        <taxon>Flavobacteriales</taxon>
        <taxon>Flavobacteriaceae</taxon>
        <taxon>Aureibaculum</taxon>
    </lineage>
</organism>
<proteinExistence type="predicted"/>